<dbReference type="AlphaFoldDB" id="A0A5B0PVU2"/>
<comment type="caution">
    <text evidence="2">The sequence shown here is derived from an EMBL/GenBank/DDBJ whole genome shotgun (WGS) entry which is preliminary data.</text>
</comment>
<dbReference type="Proteomes" id="UP000324748">
    <property type="component" value="Unassembled WGS sequence"/>
</dbReference>
<feature type="region of interest" description="Disordered" evidence="1">
    <location>
        <begin position="69"/>
        <end position="91"/>
    </location>
</feature>
<gene>
    <name evidence="2" type="ORF">PGT21_014911</name>
</gene>
<evidence type="ECO:0000313" key="2">
    <source>
        <dbReference type="EMBL" id="KAA1104209.1"/>
    </source>
</evidence>
<keyword evidence="3" id="KW-1185">Reference proteome</keyword>
<evidence type="ECO:0000313" key="3">
    <source>
        <dbReference type="Proteomes" id="UP000324748"/>
    </source>
</evidence>
<organism evidence="2 3">
    <name type="scientific">Puccinia graminis f. sp. tritici</name>
    <dbReference type="NCBI Taxonomy" id="56615"/>
    <lineage>
        <taxon>Eukaryota</taxon>
        <taxon>Fungi</taxon>
        <taxon>Dikarya</taxon>
        <taxon>Basidiomycota</taxon>
        <taxon>Pucciniomycotina</taxon>
        <taxon>Pucciniomycetes</taxon>
        <taxon>Pucciniales</taxon>
        <taxon>Pucciniaceae</taxon>
        <taxon>Puccinia</taxon>
    </lineage>
</organism>
<name>A0A5B0PVU2_PUCGR</name>
<evidence type="ECO:0000256" key="1">
    <source>
        <dbReference type="SAM" id="MobiDB-lite"/>
    </source>
</evidence>
<feature type="compositionally biased region" description="Polar residues" evidence="1">
    <location>
        <begin position="79"/>
        <end position="89"/>
    </location>
</feature>
<sequence>MPLTNPPEFHPHPRHPAHFVTTGSMWESMPHHAMGTNDHEKFSNHLQLQHRSRGGQDYPQPQSYNQITRNHHLDDHRYNQTNIKTNNTRYESRTEQQVIGIYLKLNRSTKTHNIFNNSIDSRTENRTQIKEELD</sequence>
<accession>A0A5B0PVU2</accession>
<reference evidence="2 3" key="1">
    <citation type="submission" date="2019-05" db="EMBL/GenBank/DDBJ databases">
        <title>Emergence of the Ug99 lineage of the wheat stem rust pathogen through somatic hybridization.</title>
        <authorList>
            <person name="Li F."/>
            <person name="Upadhyaya N.M."/>
            <person name="Sperschneider J."/>
            <person name="Matny O."/>
            <person name="Nguyen-Phuc H."/>
            <person name="Mago R."/>
            <person name="Raley C."/>
            <person name="Miller M.E."/>
            <person name="Silverstein K.A.T."/>
            <person name="Henningsen E."/>
            <person name="Hirsch C.D."/>
            <person name="Visser B."/>
            <person name="Pretorius Z.A."/>
            <person name="Steffenson B.J."/>
            <person name="Schwessinger B."/>
            <person name="Dodds P.N."/>
            <person name="Figueroa M."/>
        </authorList>
    </citation>
    <scope>NUCLEOTIDE SEQUENCE [LARGE SCALE GENOMIC DNA]</scope>
    <source>
        <strain evidence="2">21-0</strain>
    </source>
</reference>
<proteinExistence type="predicted"/>
<protein>
    <submittedName>
        <fullName evidence="2">Uncharacterized protein</fullName>
    </submittedName>
</protein>
<dbReference type="EMBL" id="VSWC01000041">
    <property type="protein sequence ID" value="KAA1104209.1"/>
    <property type="molecule type" value="Genomic_DNA"/>
</dbReference>